<keyword evidence="2 7" id="KW-0963">Cytoplasm</keyword>
<dbReference type="SUPFAM" id="SSF89447">
    <property type="entry name" value="AbrB/MazE/MraZ-like"/>
    <property type="match status" value="1"/>
</dbReference>
<keyword evidence="3" id="KW-0677">Repeat</keyword>
<dbReference type="InterPro" id="IPR035644">
    <property type="entry name" value="MraZ_C"/>
</dbReference>
<gene>
    <name evidence="7" type="primary">mraZ</name>
    <name evidence="10" type="ORF">CPA57_00425</name>
</gene>
<evidence type="ECO:0000256" key="6">
    <source>
        <dbReference type="ARBA" id="ARBA00023163"/>
    </source>
</evidence>
<evidence type="ECO:0000256" key="2">
    <source>
        <dbReference type="ARBA" id="ARBA00022490"/>
    </source>
</evidence>
<comment type="subcellular location">
    <subcellularLocation>
        <location evidence="7">Cytoplasm</location>
        <location evidence="7">Nucleoid</location>
    </subcellularLocation>
</comment>
<name>A0ABR5ZKB6_9PROT</name>
<dbReference type="PROSITE" id="PS51740">
    <property type="entry name" value="SPOVT_ABRB"/>
    <property type="match status" value="2"/>
</dbReference>
<evidence type="ECO:0000259" key="9">
    <source>
        <dbReference type="PROSITE" id="PS51740"/>
    </source>
</evidence>
<feature type="region of interest" description="Disordered" evidence="8">
    <location>
        <begin position="133"/>
        <end position="159"/>
    </location>
</feature>
<dbReference type="InterPro" id="IPR003444">
    <property type="entry name" value="MraZ"/>
</dbReference>
<keyword evidence="5 7" id="KW-0238">DNA-binding</keyword>
<comment type="caution">
    <text evidence="10">The sequence shown here is derived from an EMBL/GenBank/DDBJ whole genome shotgun (WGS) entry which is preliminary data.</text>
</comment>
<evidence type="ECO:0000256" key="7">
    <source>
        <dbReference type="HAMAP-Rule" id="MF_01008"/>
    </source>
</evidence>
<dbReference type="HAMAP" id="MF_01008">
    <property type="entry name" value="MraZ"/>
    <property type="match status" value="1"/>
</dbReference>
<dbReference type="Pfam" id="PF02381">
    <property type="entry name" value="MraZ"/>
    <property type="match status" value="2"/>
</dbReference>
<proteinExistence type="inferred from homology"/>
<evidence type="ECO:0000256" key="4">
    <source>
        <dbReference type="ARBA" id="ARBA00023015"/>
    </source>
</evidence>
<accession>A0ABR5ZKB6</accession>
<dbReference type="InterPro" id="IPR007159">
    <property type="entry name" value="SpoVT-AbrB_dom"/>
</dbReference>
<sequence length="159" mass="17896">MTMFLGTHASRVDAKGRISIPSPFRAVLREQARPGEALMIIRPSHLHDCLEGWSASAFFAFSGALDEYDPFSADHDDLATSLYADAYPLDCDKEGRVSLPKALKEHAGLEDDVSFMGLGRVFQIWNPTLAEERRKQARSRTRELGHRKQHAETRERTAL</sequence>
<comment type="subunit">
    <text evidence="7">Forms oligomers.</text>
</comment>
<reference evidence="10 11" key="1">
    <citation type="submission" date="2017-09" db="EMBL/GenBank/DDBJ databases">
        <authorList>
            <person name="Jakob F."/>
        </authorList>
    </citation>
    <scope>NUCLEOTIDE SEQUENCE [LARGE SCALE GENOMIC DNA]</scope>
    <source>
        <strain evidence="10 11">TMW 2.1880</strain>
    </source>
</reference>
<dbReference type="RefSeq" id="WP_182080554.1">
    <property type="nucleotide sequence ID" value="NZ_NWUS01000001.1"/>
</dbReference>
<feature type="domain" description="SpoVT-AbrB" evidence="9">
    <location>
        <begin position="7"/>
        <end position="57"/>
    </location>
</feature>
<protein>
    <recommendedName>
        <fullName evidence="1 7">Transcriptional regulator MraZ</fullName>
    </recommendedName>
</protein>
<dbReference type="InterPro" id="IPR037914">
    <property type="entry name" value="SpoVT-AbrB_sf"/>
</dbReference>
<feature type="domain" description="SpoVT-AbrB" evidence="9">
    <location>
        <begin position="86"/>
        <end position="129"/>
    </location>
</feature>
<dbReference type="PANTHER" id="PTHR34701:SF1">
    <property type="entry name" value="TRANSCRIPTIONAL REGULATOR MRAZ"/>
    <property type="match status" value="1"/>
</dbReference>
<keyword evidence="4 7" id="KW-0805">Transcription regulation</keyword>
<dbReference type="EMBL" id="NWUS01000001">
    <property type="protein sequence ID" value="MBA5724751.1"/>
    <property type="molecule type" value="Genomic_DNA"/>
</dbReference>
<evidence type="ECO:0000256" key="8">
    <source>
        <dbReference type="SAM" id="MobiDB-lite"/>
    </source>
</evidence>
<organism evidence="10 11">
    <name type="scientific">Bombella favorum</name>
    <dbReference type="NCBI Taxonomy" id="2039164"/>
    <lineage>
        <taxon>Bacteria</taxon>
        <taxon>Pseudomonadati</taxon>
        <taxon>Pseudomonadota</taxon>
        <taxon>Alphaproteobacteria</taxon>
        <taxon>Acetobacterales</taxon>
        <taxon>Acetobacteraceae</taxon>
        <taxon>Bombella</taxon>
    </lineage>
</organism>
<evidence type="ECO:0000313" key="11">
    <source>
        <dbReference type="Proteomes" id="UP001516390"/>
    </source>
</evidence>
<comment type="similarity">
    <text evidence="7">Belongs to the MraZ family.</text>
</comment>
<dbReference type="Gene3D" id="3.40.1550.20">
    <property type="entry name" value="Transcriptional regulator MraZ domain"/>
    <property type="match status" value="1"/>
</dbReference>
<dbReference type="NCBIfam" id="NF001477">
    <property type="entry name" value="PRK00326.2-4"/>
    <property type="match status" value="1"/>
</dbReference>
<dbReference type="PANTHER" id="PTHR34701">
    <property type="entry name" value="TRANSCRIPTIONAL REGULATOR MRAZ"/>
    <property type="match status" value="1"/>
</dbReference>
<dbReference type="InterPro" id="IPR020603">
    <property type="entry name" value="MraZ_dom"/>
</dbReference>
<evidence type="ECO:0000256" key="5">
    <source>
        <dbReference type="ARBA" id="ARBA00023125"/>
    </source>
</evidence>
<evidence type="ECO:0000256" key="3">
    <source>
        <dbReference type="ARBA" id="ARBA00022737"/>
    </source>
</evidence>
<evidence type="ECO:0000256" key="1">
    <source>
        <dbReference type="ARBA" id="ARBA00013860"/>
    </source>
</evidence>
<dbReference type="InterPro" id="IPR038619">
    <property type="entry name" value="MraZ_sf"/>
</dbReference>
<dbReference type="Proteomes" id="UP001516390">
    <property type="component" value="Unassembled WGS sequence"/>
</dbReference>
<evidence type="ECO:0000313" key="10">
    <source>
        <dbReference type="EMBL" id="MBA5724751.1"/>
    </source>
</evidence>
<keyword evidence="11" id="KW-1185">Reference proteome</keyword>
<dbReference type="InterPro" id="IPR035642">
    <property type="entry name" value="MraZ_N"/>
</dbReference>
<dbReference type="CDD" id="cd16320">
    <property type="entry name" value="MraZ_N"/>
    <property type="match status" value="1"/>
</dbReference>
<dbReference type="CDD" id="cd16321">
    <property type="entry name" value="MraZ_C"/>
    <property type="match status" value="1"/>
</dbReference>
<keyword evidence="6 7" id="KW-0804">Transcription</keyword>